<feature type="compositionally biased region" description="Polar residues" evidence="1">
    <location>
        <begin position="1"/>
        <end position="19"/>
    </location>
</feature>
<protein>
    <submittedName>
        <fullName evidence="2">Uncharacterized protein</fullName>
    </submittedName>
</protein>
<evidence type="ECO:0000256" key="1">
    <source>
        <dbReference type="SAM" id="MobiDB-lite"/>
    </source>
</evidence>
<dbReference type="Proteomes" id="UP001050691">
    <property type="component" value="Unassembled WGS sequence"/>
</dbReference>
<dbReference type="AlphaFoldDB" id="A0AAV5ACK5"/>
<feature type="region of interest" description="Disordered" evidence="1">
    <location>
        <begin position="243"/>
        <end position="264"/>
    </location>
</feature>
<proteinExistence type="predicted"/>
<evidence type="ECO:0000313" key="3">
    <source>
        <dbReference type="Proteomes" id="UP001050691"/>
    </source>
</evidence>
<accession>A0AAV5ACK5</accession>
<dbReference type="EMBL" id="BPWL01000005">
    <property type="protein sequence ID" value="GJJ10221.1"/>
    <property type="molecule type" value="Genomic_DNA"/>
</dbReference>
<feature type="compositionally biased region" description="Acidic residues" evidence="1">
    <location>
        <begin position="619"/>
        <end position="639"/>
    </location>
</feature>
<comment type="caution">
    <text evidence="2">The sequence shown here is derived from an EMBL/GenBank/DDBJ whole genome shotgun (WGS) entry which is preliminary data.</text>
</comment>
<feature type="region of interest" description="Disordered" evidence="1">
    <location>
        <begin position="1"/>
        <end position="70"/>
    </location>
</feature>
<feature type="compositionally biased region" description="Polar residues" evidence="1">
    <location>
        <begin position="255"/>
        <end position="264"/>
    </location>
</feature>
<organism evidence="2 3">
    <name type="scientific">Clathrus columnatus</name>
    <dbReference type="NCBI Taxonomy" id="1419009"/>
    <lineage>
        <taxon>Eukaryota</taxon>
        <taxon>Fungi</taxon>
        <taxon>Dikarya</taxon>
        <taxon>Basidiomycota</taxon>
        <taxon>Agaricomycotina</taxon>
        <taxon>Agaricomycetes</taxon>
        <taxon>Phallomycetidae</taxon>
        <taxon>Phallales</taxon>
        <taxon>Clathraceae</taxon>
        <taxon>Clathrus</taxon>
    </lineage>
</organism>
<keyword evidence="3" id="KW-1185">Reference proteome</keyword>
<feature type="region of interest" description="Disordered" evidence="1">
    <location>
        <begin position="615"/>
        <end position="639"/>
    </location>
</feature>
<name>A0AAV5ACK5_9AGAM</name>
<evidence type="ECO:0000313" key="2">
    <source>
        <dbReference type="EMBL" id="GJJ10221.1"/>
    </source>
</evidence>
<sequence>MRQTSPGSSPLGSRGTKTSLLRHLHSPEHSSPLRNALTPSPIPNTNSSSSTLRDRRKKQYKSHTSSRYSATFDDSPVKLLLRDQFKAHCLERAREKRGKTVKKIRGSNHPFSSDGFDMEGDFDMDEDADEDEDNLFQDELYRRVMMNEMRRSKHSRNLSFELEFGSSIDPNMYEDMDALEEEFTGRISNTREPSPPPDLAYDDDVIEEYLAELEESELQAMQERVTCGMIDINTEDPAELERQFSSQAHTEHPSPSRSLYSQLTMSSPSSPVFHLTSIDDDDNDTFNCPFCYSVRPFDRIACLSCIETRSLDCAQTVWADTDMHSTPLYNKSHTPLVTETPTESGELASCARLSKRFLAIIKTSSILTYALEAFKTGLDETYHLNRLDTSDTTPAELLADLRRREHGWSTFTWNKHLEIPIGKKYIHLEVCGHVFARGYSRTPEDYGINAIDVYDFQNDKDNGFVTTLSLDVSCAGFSIDAGQDLLVLGELCSPEDSFCKLHIRTLSTGLEYTHVEVKQTTMSLPIPSSTRWSGSYHSVVHIFGDNILFLQSSRESCEVKLINWKTAQKLTVYSGIGNFSCAMISETEALLVGCGAEGVPVLKYYTMNMDDFDTNSCKDEDEPPAEDDSPPESDWEDIPGDNAVFGPNDIVEIVDINEPLLVLFKPGDTSRGLNHITFNLPFKNLPNADPRTWDIGLMFSEVAFTPKPFSPFVKPSAIVYPPYSHLFGVRIQSFYNDLSDNDECMHTFDVFIHLETFRKCRDILSSDQKVVPWEFWGPNATRVFRNKYPAHWNRRSLCGYRVLTPDLPKFRTVNGPGKMDCVILDFNQKAWTSSTPDIVRAASEVVTRDKNKTKIMSCLLYRKIYRKVPVAPWQKLNIFGVKLNDPYVMLGDDIVCFDIDSNDKSQIKALHVFKF</sequence>
<gene>
    <name evidence="2" type="ORF">Clacol_004447</name>
</gene>
<reference evidence="2" key="1">
    <citation type="submission" date="2021-10" db="EMBL/GenBank/DDBJ databases">
        <title>De novo Genome Assembly of Clathrus columnatus (Basidiomycota, Fungi) Using Illumina and Nanopore Sequence Data.</title>
        <authorList>
            <person name="Ogiso-Tanaka E."/>
            <person name="Itagaki H."/>
            <person name="Hosoya T."/>
            <person name="Hosaka K."/>
        </authorList>
    </citation>
    <scope>NUCLEOTIDE SEQUENCE</scope>
    <source>
        <strain evidence="2">MO-923</strain>
    </source>
</reference>